<name>A0A9N8HX52_9STRA</name>
<organism evidence="1 2">
    <name type="scientific">Seminavis robusta</name>
    <dbReference type="NCBI Taxonomy" id="568900"/>
    <lineage>
        <taxon>Eukaryota</taxon>
        <taxon>Sar</taxon>
        <taxon>Stramenopiles</taxon>
        <taxon>Ochrophyta</taxon>
        <taxon>Bacillariophyta</taxon>
        <taxon>Bacillariophyceae</taxon>
        <taxon>Bacillariophycidae</taxon>
        <taxon>Naviculales</taxon>
        <taxon>Naviculaceae</taxon>
        <taxon>Seminavis</taxon>
    </lineage>
</organism>
<protein>
    <submittedName>
        <fullName evidence="1">Uncharacterized protein</fullName>
    </submittedName>
</protein>
<keyword evidence="2" id="KW-1185">Reference proteome</keyword>
<dbReference type="Proteomes" id="UP001153069">
    <property type="component" value="Unassembled WGS sequence"/>
</dbReference>
<proteinExistence type="predicted"/>
<sequence length="409" mass="46348">MNEASCIYVRRKDEHFQQQCQQIRENVESMTGINVVFRPLCFGDPEMALLEAALSANVTIKFIALVLAVELRPGEAQTLGNILRTHTTVETLIVRGAPNDQLQRLWSGVFSNTTSLKTINLHGLSASAVSTLAHARTDHSSLITNFGFVECTFSAEAVEDLLTTQFNPPFQRNGKSHRLIVHECIFETVEEKRRFARALARTTSWQSFVFEDEKRLDKETAAMFAQAIAANHALEEVGFIGLGDDELQIMTNAIERNHYLMGAELLSKNHEGGFEQECEKRVGHSISMNRAGRLYLQESIQRPGDASLEEFWLSSLSKNINKHPLVYSWIRNYPDIFVRVAFSGEEDKEDMSCKLLLRRSPKPWDEEGRLPRKHIGRDQFERWIGAAMVTAISSNEKTRKIPVGVQLRV</sequence>
<gene>
    <name evidence="1" type="ORF">SEMRO_2923_G340320.1</name>
</gene>
<evidence type="ECO:0000313" key="2">
    <source>
        <dbReference type="Proteomes" id="UP001153069"/>
    </source>
</evidence>
<accession>A0A9N8HX52</accession>
<dbReference type="AlphaFoldDB" id="A0A9N8HX52"/>
<reference evidence="1" key="1">
    <citation type="submission" date="2020-06" db="EMBL/GenBank/DDBJ databases">
        <authorList>
            <consortium name="Plant Systems Biology data submission"/>
        </authorList>
    </citation>
    <scope>NUCLEOTIDE SEQUENCE</scope>
    <source>
        <strain evidence="1">D6</strain>
    </source>
</reference>
<dbReference type="InterPro" id="IPR032675">
    <property type="entry name" value="LRR_dom_sf"/>
</dbReference>
<evidence type="ECO:0000313" key="1">
    <source>
        <dbReference type="EMBL" id="CAB9530543.1"/>
    </source>
</evidence>
<dbReference type="EMBL" id="CAICTM010002921">
    <property type="protein sequence ID" value="CAB9530543.1"/>
    <property type="molecule type" value="Genomic_DNA"/>
</dbReference>
<dbReference type="Gene3D" id="3.80.10.10">
    <property type="entry name" value="Ribonuclease Inhibitor"/>
    <property type="match status" value="1"/>
</dbReference>
<comment type="caution">
    <text evidence="1">The sequence shown here is derived from an EMBL/GenBank/DDBJ whole genome shotgun (WGS) entry which is preliminary data.</text>
</comment>